<sequence length="100" mass="11182">MMRKRLMGFLQCSVLILWFGIPVAGQGGAVSELKKEIETLKQGQEAIQKDLQEIKDLLKPRQAPVPTPTAPIDVVLDISENPFKGDRSARLTLVDFTDYQ</sequence>
<dbReference type="AlphaFoldDB" id="A0A383BI78"/>
<proteinExistence type="predicted"/>
<protein>
    <submittedName>
        <fullName evidence="1">Uncharacterized protein</fullName>
    </submittedName>
</protein>
<accession>A0A383BI78</accession>
<name>A0A383BI78_9ZZZZ</name>
<organism evidence="1">
    <name type="scientific">marine metagenome</name>
    <dbReference type="NCBI Taxonomy" id="408172"/>
    <lineage>
        <taxon>unclassified sequences</taxon>
        <taxon>metagenomes</taxon>
        <taxon>ecological metagenomes</taxon>
    </lineage>
</organism>
<gene>
    <name evidence="1" type="ORF">METZ01_LOCUS472385</name>
</gene>
<evidence type="ECO:0000313" key="1">
    <source>
        <dbReference type="EMBL" id="SVE19531.1"/>
    </source>
</evidence>
<dbReference type="EMBL" id="UINC01200582">
    <property type="protein sequence ID" value="SVE19531.1"/>
    <property type="molecule type" value="Genomic_DNA"/>
</dbReference>
<reference evidence="1" key="1">
    <citation type="submission" date="2018-05" db="EMBL/GenBank/DDBJ databases">
        <authorList>
            <person name="Lanie J.A."/>
            <person name="Ng W.-L."/>
            <person name="Kazmierczak K.M."/>
            <person name="Andrzejewski T.M."/>
            <person name="Davidsen T.M."/>
            <person name="Wayne K.J."/>
            <person name="Tettelin H."/>
            <person name="Glass J.I."/>
            <person name="Rusch D."/>
            <person name="Podicherti R."/>
            <person name="Tsui H.-C.T."/>
            <person name="Winkler M.E."/>
        </authorList>
    </citation>
    <scope>NUCLEOTIDE SEQUENCE</scope>
</reference>